<proteinExistence type="predicted"/>
<dbReference type="EMBL" id="LT960614">
    <property type="protein sequence ID" value="SON54313.1"/>
    <property type="molecule type" value="Genomic_DNA"/>
</dbReference>
<dbReference type="Proteomes" id="UP000223606">
    <property type="component" value="Chromosome 1"/>
</dbReference>
<evidence type="ECO:0000313" key="2">
    <source>
        <dbReference type="Proteomes" id="UP000223606"/>
    </source>
</evidence>
<dbReference type="KEGG" id="hdi:HDIA_0772"/>
<evidence type="ECO:0000313" key="1">
    <source>
        <dbReference type="EMBL" id="SON54313.1"/>
    </source>
</evidence>
<dbReference type="RefSeq" id="WP_099554527.1">
    <property type="nucleotide sequence ID" value="NZ_LT960614.1"/>
</dbReference>
<sequence>MEQFIWGIVLLLTSAVLQVLTTPKQQSQPPATLADFDFPQFDEGTPQTVYFGEEWADDFFVLWYGNLRNSPIKSSGGKK</sequence>
<dbReference type="OrthoDB" id="8454888at2"/>
<dbReference type="AlphaFoldDB" id="A0A2C9D269"/>
<organism evidence="1 2">
    <name type="scientific">Hartmannibacter diazotrophicus</name>
    <dbReference type="NCBI Taxonomy" id="1482074"/>
    <lineage>
        <taxon>Bacteria</taxon>
        <taxon>Pseudomonadati</taxon>
        <taxon>Pseudomonadota</taxon>
        <taxon>Alphaproteobacteria</taxon>
        <taxon>Hyphomicrobiales</taxon>
        <taxon>Pleomorphomonadaceae</taxon>
        <taxon>Hartmannibacter</taxon>
    </lineage>
</organism>
<gene>
    <name evidence="1" type="ORF">HDIA_0772</name>
</gene>
<protein>
    <submittedName>
        <fullName evidence="1">Uncharacterized protein</fullName>
    </submittedName>
</protein>
<accession>A0A2C9D269</accession>
<name>A0A2C9D269_9HYPH</name>
<keyword evidence="2" id="KW-1185">Reference proteome</keyword>
<reference evidence="2" key="1">
    <citation type="submission" date="2017-09" db="EMBL/GenBank/DDBJ databases">
        <title>Genome sequence of Nannocystis excedens DSM 71.</title>
        <authorList>
            <person name="Blom J."/>
        </authorList>
    </citation>
    <scope>NUCLEOTIDE SEQUENCE [LARGE SCALE GENOMIC DNA]</scope>
    <source>
        <strain evidence="2">type strain: E19</strain>
    </source>
</reference>